<name>A0A0F9DW28_9ZZZZ</name>
<comment type="caution">
    <text evidence="1">The sequence shown here is derived from an EMBL/GenBank/DDBJ whole genome shotgun (WGS) entry which is preliminary data.</text>
</comment>
<sequence>MRKTNGGIIHVATVLEEDLKDRDIGLSKPQRVG</sequence>
<accession>A0A0F9DW28</accession>
<protein>
    <submittedName>
        <fullName evidence="1">Uncharacterized protein</fullName>
    </submittedName>
</protein>
<organism evidence="1">
    <name type="scientific">marine sediment metagenome</name>
    <dbReference type="NCBI Taxonomy" id="412755"/>
    <lineage>
        <taxon>unclassified sequences</taxon>
        <taxon>metagenomes</taxon>
        <taxon>ecological metagenomes</taxon>
    </lineage>
</organism>
<dbReference type="EMBL" id="LAZR01029999">
    <property type="protein sequence ID" value="KKL57911.1"/>
    <property type="molecule type" value="Genomic_DNA"/>
</dbReference>
<evidence type="ECO:0000313" key="1">
    <source>
        <dbReference type="EMBL" id="KKL57911.1"/>
    </source>
</evidence>
<proteinExistence type="predicted"/>
<dbReference type="AlphaFoldDB" id="A0A0F9DW28"/>
<gene>
    <name evidence="1" type="ORF">LCGC14_2230700</name>
</gene>
<reference evidence="1" key="1">
    <citation type="journal article" date="2015" name="Nature">
        <title>Complex archaea that bridge the gap between prokaryotes and eukaryotes.</title>
        <authorList>
            <person name="Spang A."/>
            <person name="Saw J.H."/>
            <person name="Jorgensen S.L."/>
            <person name="Zaremba-Niedzwiedzka K."/>
            <person name="Martijn J."/>
            <person name="Lind A.E."/>
            <person name="van Eijk R."/>
            <person name="Schleper C."/>
            <person name="Guy L."/>
            <person name="Ettema T.J."/>
        </authorList>
    </citation>
    <scope>NUCLEOTIDE SEQUENCE</scope>
</reference>